<proteinExistence type="predicted"/>
<gene>
    <name evidence="1" type="ORF">BS101_00390</name>
</gene>
<accession>A0A1L5F397</accession>
<dbReference type="AlphaFoldDB" id="A0A1L5F397"/>
<dbReference type="RefSeq" id="WP_073537050.1">
    <property type="nucleotide sequence ID" value="NZ_CP018335.1"/>
</dbReference>
<evidence type="ECO:0000313" key="1">
    <source>
        <dbReference type="EMBL" id="APM37330.1"/>
    </source>
</evidence>
<evidence type="ECO:0000313" key="2">
    <source>
        <dbReference type="Proteomes" id="UP000184604"/>
    </source>
</evidence>
<dbReference type="EMBL" id="CP018335">
    <property type="protein sequence ID" value="APM37330.1"/>
    <property type="molecule type" value="Genomic_DNA"/>
</dbReference>
<name>A0A1L5F397_CLOKL</name>
<reference evidence="1 2" key="1">
    <citation type="submission" date="2016-12" db="EMBL/GenBank/DDBJ databases">
        <title>Complete genome sequence of Clostridium kluyveri JZZ isolated from the pit mud of a Chinese flavor liquor-making factory.</title>
        <authorList>
            <person name="Wang Y."/>
        </authorList>
    </citation>
    <scope>NUCLEOTIDE SEQUENCE [LARGE SCALE GENOMIC DNA]</scope>
    <source>
        <strain evidence="1 2">JZZ</strain>
    </source>
</reference>
<organism evidence="1 2">
    <name type="scientific">Clostridium kluyveri</name>
    <dbReference type="NCBI Taxonomy" id="1534"/>
    <lineage>
        <taxon>Bacteria</taxon>
        <taxon>Bacillati</taxon>
        <taxon>Bacillota</taxon>
        <taxon>Clostridia</taxon>
        <taxon>Eubacteriales</taxon>
        <taxon>Clostridiaceae</taxon>
        <taxon>Clostridium</taxon>
    </lineage>
</organism>
<protein>
    <submittedName>
        <fullName evidence="1">Uncharacterized protein</fullName>
    </submittedName>
</protein>
<sequence length="71" mass="8579">MFNQRYRAYLKATGTDPSKVRGYQYMAWLEDMWDEFWKEKGIKADFDFNGEHNNAFDNWLEEKVGKEEAKC</sequence>
<dbReference type="Proteomes" id="UP000184604">
    <property type="component" value="Chromosome"/>
</dbReference>